<evidence type="ECO:0000313" key="2">
    <source>
        <dbReference type="Proteomes" id="UP000824260"/>
    </source>
</evidence>
<organism evidence="1 2">
    <name type="scientific">Candidatus Pullichristensenella stercorigallinarum</name>
    <dbReference type="NCBI Taxonomy" id="2840909"/>
    <lineage>
        <taxon>Bacteria</taxon>
        <taxon>Bacillati</taxon>
        <taxon>Bacillota</taxon>
        <taxon>Clostridia</taxon>
        <taxon>Candidatus Pullichristensenella</taxon>
    </lineage>
</organism>
<dbReference type="Pfam" id="PF13306">
    <property type="entry name" value="LRR_5"/>
    <property type="match status" value="1"/>
</dbReference>
<feature type="non-terminal residue" evidence="1">
    <location>
        <position position="75"/>
    </location>
</feature>
<dbReference type="InterPro" id="IPR026906">
    <property type="entry name" value="LRR_5"/>
</dbReference>
<protein>
    <submittedName>
        <fullName evidence="1">Leucine-rich repeat domain-containing protein</fullName>
    </submittedName>
</protein>
<comment type="caution">
    <text evidence="1">The sequence shown here is derived from an EMBL/GenBank/DDBJ whole genome shotgun (WGS) entry which is preliminary data.</text>
</comment>
<proteinExistence type="predicted"/>
<name>A0A9D1CVD6_9FIRM</name>
<dbReference type="Gene3D" id="3.80.10.10">
    <property type="entry name" value="Ribonuclease Inhibitor"/>
    <property type="match status" value="1"/>
</dbReference>
<dbReference type="Proteomes" id="UP000824260">
    <property type="component" value="Unassembled WGS sequence"/>
</dbReference>
<reference evidence="1" key="2">
    <citation type="journal article" date="2021" name="PeerJ">
        <title>Extensive microbial diversity within the chicken gut microbiome revealed by metagenomics and culture.</title>
        <authorList>
            <person name="Gilroy R."/>
            <person name="Ravi A."/>
            <person name="Getino M."/>
            <person name="Pursley I."/>
            <person name="Horton D.L."/>
            <person name="Alikhan N.F."/>
            <person name="Baker D."/>
            <person name="Gharbi K."/>
            <person name="Hall N."/>
            <person name="Watson M."/>
            <person name="Adriaenssens E.M."/>
            <person name="Foster-Nyarko E."/>
            <person name="Jarju S."/>
            <person name="Secka A."/>
            <person name="Antonio M."/>
            <person name="Oren A."/>
            <person name="Chaudhuri R.R."/>
            <person name="La Ragione R."/>
            <person name="Hildebrand F."/>
            <person name="Pallen M.J."/>
        </authorList>
    </citation>
    <scope>NUCLEOTIDE SEQUENCE</scope>
    <source>
        <strain evidence="1">ChiSjej6B24-2974</strain>
    </source>
</reference>
<dbReference type="EMBL" id="DVFZ01000002">
    <property type="protein sequence ID" value="HIQ81473.1"/>
    <property type="molecule type" value="Genomic_DNA"/>
</dbReference>
<reference evidence="1" key="1">
    <citation type="submission" date="2020-10" db="EMBL/GenBank/DDBJ databases">
        <authorList>
            <person name="Gilroy R."/>
        </authorList>
    </citation>
    <scope>NUCLEOTIDE SEQUENCE</scope>
    <source>
        <strain evidence="1">ChiSjej6B24-2974</strain>
    </source>
</reference>
<evidence type="ECO:0000313" key="1">
    <source>
        <dbReference type="EMBL" id="HIQ81473.1"/>
    </source>
</evidence>
<sequence length="75" mass="8037">MKFEIDGDVLKRCELEEGETTAVVPEGVKAIGEKAFWNRSSLESVVIPEGVTVIGAGAFEDCKNLKSIVIPEGVT</sequence>
<dbReference type="AlphaFoldDB" id="A0A9D1CVD6"/>
<accession>A0A9D1CVD6</accession>
<dbReference type="InterPro" id="IPR032675">
    <property type="entry name" value="LRR_dom_sf"/>
</dbReference>
<gene>
    <name evidence="1" type="ORF">IAA52_00040</name>
</gene>